<gene>
    <name evidence="1" type="ORF">Strvi_9449</name>
</gene>
<organism evidence="1 2">
    <name type="scientific">Streptomyces violaceusniger (strain Tu 4113)</name>
    <dbReference type="NCBI Taxonomy" id="653045"/>
    <lineage>
        <taxon>Bacteria</taxon>
        <taxon>Bacillati</taxon>
        <taxon>Actinomycetota</taxon>
        <taxon>Actinomycetes</taxon>
        <taxon>Kitasatosporales</taxon>
        <taxon>Streptomycetaceae</taxon>
        <taxon>Streptomyces</taxon>
        <taxon>Streptomyces violaceusniger group</taxon>
    </lineage>
</organism>
<keyword evidence="2" id="KW-1185">Reference proteome</keyword>
<dbReference type="HOGENOM" id="CLU_1947709_0_0_11"/>
<evidence type="ECO:0000313" key="1">
    <source>
        <dbReference type="EMBL" id="AEM88702.1"/>
    </source>
</evidence>
<evidence type="ECO:0000313" key="2">
    <source>
        <dbReference type="Proteomes" id="UP000008703"/>
    </source>
</evidence>
<dbReference type="EMBL" id="CP002995">
    <property type="protein sequence ID" value="AEM88702.1"/>
    <property type="molecule type" value="Genomic_DNA"/>
</dbReference>
<dbReference type="Proteomes" id="UP000008703">
    <property type="component" value="Plasmid pSTRVI01"/>
</dbReference>
<accession>G2PGY8</accession>
<sequence length="129" mass="13155">MPLIALLPCPVAVAFPLSRTVAGASLLRRLIPDTARPPLSVRARPVRIATAGALPGAGWKSAHTSAAMPTAPWIQAPAICPASGPSNSHTTGVEATPTTANATTVILQLRDISILSDPTCTMDDGLSIA</sequence>
<proteinExistence type="predicted"/>
<dbReference type="KEGG" id="svl:Strvi_9449"/>
<keyword evidence="1" id="KW-0614">Plasmid</keyword>
<dbReference type="AlphaFoldDB" id="G2PGY8"/>
<name>G2PGY8_STRV4</name>
<geneLocation type="plasmid" evidence="1 2">
    <name>pSTRVI01</name>
</geneLocation>
<protein>
    <submittedName>
        <fullName evidence="1">Uncharacterized protein</fullName>
    </submittedName>
</protein>
<reference evidence="1" key="1">
    <citation type="submission" date="2011-08" db="EMBL/GenBank/DDBJ databases">
        <title>Complete sequence of plasmid 1 of Streptomyces violaceusniger Tu 4113.</title>
        <authorList>
            <consortium name="US DOE Joint Genome Institute"/>
            <person name="Lucas S."/>
            <person name="Han J."/>
            <person name="Lapidus A."/>
            <person name="Cheng J.-F."/>
            <person name="Goodwin L."/>
            <person name="Pitluck S."/>
            <person name="Peters L."/>
            <person name="Ivanova N."/>
            <person name="Daligault H."/>
            <person name="Detter J.C."/>
            <person name="Han C."/>
            <person name="Tapia R."/>
            <person name="Land M."/>
            <person name="Hauser L."/>
            <person name="Kyrpides N."/>
            <person name="Ivanova N."/>
            <person name="Pagani I."/>
            <person name="Hagen A."/>
            <person name="Katz L."/>
            <person name="Fiedler H.-P."/>
            <person name="Keasling J."/>
            <person name="Fortman J."/>
            <person name="Woyke T."/>
        </authorList>
    </citation>
    <scope>NUCLEOTIDE SEQUENCE [LARGE SCALE GENOMIC DNA]</scope>
    <source>
        <strain evidence="1">Tu 4113</strain>
        <plasmid evidence="1">pSTRVI01</plasmid>
    </source>
</reference>